<name>A0A7V5NYI9_9BACT</name>
<reference evidence="1" key="1">
    <citation type="journal article" date="2020" name="mSystems">
        <title>Genome- and Community-Level Interaction Insights into Carbon Utilization and Element Cycling Functions of Hydrothermarchaeota in Hydrothermal Sediment.</title>
        <authorList>
            <person name="Zhou Z."/>
            <person name="Liu Y."/>
            <person name="Xu W."/>
            <person name="Pan J."/>
            <person name="Luo Z.H."/>
            <person name="Li M."/>
        </authorList>
    </citation>
    <scope>NUCLEOTIDE SEQUENCE [LARGE SCALE GENOMIC DNA]</scope>
    <source>
        <strain evidence="1">HyVt-533</strain>
    </source>
</reference>
<comment type="caution">
    <text evidence="1">The sequence shown here is derived from an EMBL/GenBank/DDBJ whole genome shotgun (WGS) entry which is preliminary data.</text>
</comment>
<dbReference type="AlphaFoldDB" id="A0A7V5NYI9"/>
<protein>
    <submittedName>
        <fullName evidence="1">Uncharacterized protein</fullName>
    </submittedName>
</protein>
<organism evidence="1">
    <name type="scientific">Thermodesulfatator atlanticus</name>
    <dbReference type="NCBI Taxonomy" id="501497"/>
    <lineage>
        <taxon>Bacteria</taxon>
        <taxon>Pseudomonadati</taxon>
        <taxon>Thermodesulfobacteriota</taxon>
        <taxon>Thermodesulfobacteria</taxon>
        <taxon>Thermodesulfobacteriales</taxon>
        <taxon>Thermodesulfatatoraceae</taxon>
        <taxon>Thermodesulfatator</taxon>
    </lineage>
</organism>
<proteinExistence type="predicted"/>
<dbReference type="Proteomes" id="UP000886101">
    <property type="component" value="Unassembled WGS sequence"/>
</dbReference>
<accession>A0A7V5NYI9</accession>
<sequence>MMQFTVDKLTKEEVRKLEEVLQRETQPSAVGGLFWVEIPERYLAPVQKAHRESCGPHYFAIEIGEDFISFEFLVRNFNRVRCDCISPATPEQKIFLLDLAKKLFALAGVKMERRG</sequence>
<evidence type="ECO:0000313" key="1">
    <source>
        <dbReference type="EMBL" id="HHI96553.1"/>
    </source>
</evidence>
<dbReference type="EMBL" id="DROK01000049">
    <property type="protein sequence ID" value="HHI96553.1"/>
    <property type="molecule type" value="Genomic_DNA"/>
</dbReference>
<gene>
    <name evidence="1" type="ORF">ENJ96_01725</name>
</gene>